<name>A0ABP8EHJ5_9MICO</name>
<dbReference type="Pfam" id="PF00291">
    <property type="entry name" value="PALP"/>
    <property type="match status" value="1"/>
</dbReference>
<comment type="caution">
    <text evidence="5">The sequence shown here is derived from an EMBL/GenBank/DDBJ whole genome shotgun (WGS) entry which is preliminary data.</text>
</comment>
<dbReference type="InterPro" id="IPR001216">
    <property type="entry name" value="P-phosphate_BS"/>
</dbReference>
<evidence type="ECO:0000256" key="2">
    <source>
        <dbReference type="ARBA" id="ARBA00022898"/>
    </source>
</evidence>
<dbReference type="Proteomes" id="UP001501586">
    <property type="component" value="Unassembled WGS sequence"/>
</dbReference>
<evidence type="ECO:0000256" key="3">
    <source>
        <dbReference type="SAM" id="MobiDB-lite"/>
    </source>
</evidence>
<dbReference type="PANTHER" id="PTHR10314">
    <property type="entry name" value="CYSTATHIONINE BETA-SYNTHASE"/>
    <property type="match status" value="1"/>
</dbReference>
<dbReference type="InterPro" id="IPR050214">
    <property type="entry name" value="Cys_Synth/Cystath_Beta-Synth"/>
</dbReference>
<dbReference type="PROSITE" id="PS00901">
    <property type="entry name" value="CYS_SYNTHASE"/>
    <property type="match status" value="1"/>
</dbReference>
<dbReference type="InterPro" id="IPR001926">
    <property type="entry name" value="TrpB-like_PALP"/>
</dbReference>
<gene>
    <name evidence="5" type="ORF">GCM10022261_09630</name>
</gene>
<organism evidence="5 6">
    <name type="scientific">Brevibacterium daeguense</name>
    <dbReference type="NCBI Taxonomy" id="909936"/>
    <lineage>
        <taxon>Bacteria</taxon>
        <taxon>Bacillati</taxon>
        <taxon>Actinomycetota</taxon>
        <taxon>Actinomycetes</taxon>
        <taxon>Micrococcales</taxon>
        <taxon>Brevibacteriaceae</taxon>
        <taxon>Brevibacterium</taxon>
    </lineage>
</organism>
<sequence length="555" mass="55723">MSEALNNVRNSVKYAESVLDLIGNTPLVKLNSVTAGIRATVLAKIEFTNPGGSIKDRIAASLVAEAERSGKLQPGGTIVEPTSGNTGVGLAMVAAIRGYSSVFVAPDKVGQSKRDVLKAYGAEVVVTATNVAPDSPESYYGVSDRITSETPGAYKPNQFANQAGPAAHYDSTGPEIWHDTDGKVTHVVIGAGTGGTITGTGRYLHDVSEGRVKVIAADPAGSIYADHSAKLHGYYVEGVGEDMIPDTYDPSVPDGFVTVDDAASFEMTRRLAVEEGLLVGGSSGMAVVAALETAKDLDEDGVVVVVLPDSGRGYIDKIFNDQWMAEHGFTTSTTGDEDATAEASAGSAGAAAGGAASGATGTVAGLAAEGPAASAAEAPAASATAGTTVAQVLSDLGLTPGEYAHATPDTPVRDVLAALGGDVVLVADTGAATEFNLYGIIDREVLTGLALGELASASAGDGASAAGTSAAGNSAGGSASAAGGAGGDVTGDTAIGSLTAHLVKPQLIGACQTAEDLREKLRSERGVVVLDAGRPIALLDRTALARWATVRKDLP</sequence>
<accession>A0ABP8EHJ5</accession>
<dbReference type="EMBL" id="BAABAZ010000004">
    <property type="protein sequence ID" value="GAA4283432.1"/>
    <property type="molecule type" value="Genomic_DNA"/>
</dbReference>
<dbReference type="SUPFAM" id="SSF53686">
    <property type="entry name" value="Tryptophan synthase beta subunit-like PLP-dependent enzymes"/>
    <property type="match status" value="1"/>
</dbReference>
<feature type="compositionally biased region" description="Low complexity" evidence="3">
    <location>
        <begin position="462"/>
        <end position="482"/>
    </location>
</feature>
<evidence type="ECO:0000259" key="4">
    <source>
        <dbReference type="Pfam" id="PF00291"/>
    </source>
</evidence>
<keyword evidence="6" id="KW-1185">Reference proteome</keyword>
<evidence type="ECO:0000313" key="5">
    <source>
        <dbReference type="EMBL" id="GAA4283432.1"/>
    </source>
</evidence>
<evidence type="ECO:0000313" key="6">
    <source>
        <dbReference type="Proteomes" id="UP001501586"/>
    </source>
</evidence>
<comment type="cofactor">
    <cofactor evidence="1">
        <name>pyridoxal 5'-phosphate</name>
        <dbReference type="ChEBI" id="CHEBI:597326"/>
    </cofactor>
</comment>
<dbReference type="CDD" id="cd01561">
    <property type="entry name" value="CBS_like"/>
    <property type="match status" value="1"/>
</dbReference>
<feature type="domain" description="Tryptophan synthase beta chain-like PALP" evidence="4">
    <location>
        <begin position="19"/>
        <end position="309"/>
    </location>
</feature>
<evidence type="ECO:0000256" key="1">
    <source>
        <dbReference type="ARBA" id="ARBA00001933"/>
    </source>
</evidence>
<dbReference type="Gene3D" id="3.40.50.1100">
    <property type="match status" value="2"/>
</dbReference>
<protein>
    <recommendedName>
        <fullName evidence="4">Tryptophan synthase beta chain-like PALP domain-containing protein</fullName>
    </recommendedName>
</protein>
<proteinExistence type="predicted"/>
<reference evidence="6" key="1">
    <citation type="journal article" date="2019" name="Int. J. Syst. Evol. Microbiol.">
        <title>The Global Catalogue of Microorganisms (GCM) 10K type strain sequencing project: providing services to taxonomists for standard genome sequencing and annotation.</title>
        <authorList>
            <consortium name="The Broad Institute Genomics Platform"/>
            <consortium name="The Broad Institute Genome Sequencing Center for Infectious Disease"/>
            <person name="Wu L."/>
            <person name="Ma J."/>
        </authorList>
    </citation>
    <scope>NUCLEOTIDE SEQUENCE [LARGE SCALE GENOMIC DNA]</scope>
    <source>
        <strain evidence="6">JCM 17458</strain>
    </source>
</reference>
<dbReference type="InterPro" id="IPR036052">
    <property type="entry name" value="TrpB-like_PALP_sf"/>
</dbReference>
<feature type="region of interest" description="Disordered" evidence="3">
    <location>
        <begin position="462"/>
        <end position="483"/>
    </location>
</feature>
<keyword evidence="2" id="KW-0663">Pyridoxal phosphate</keyword>